<evidence type="ECO:0000256" key="11">
    <source>
        <dbReference type="SAM" id="SignalP"/>
    </source>
</evidence>
<dbReference type="SUPFAM" id="SSF51445">
    <property type="entry name" value="(Trans)glycosidases"/>
    <property type="match status" value="1"/>
</dbReference>
<evidence type="ECO:0000313" key="13">
    <source>
        <dbReference type="EMBL" id="SCC61957.1"/>
    </source>
</evidence>
<dbReference type="EMBL" id="FMAR01000019">
    <property type="protein sequence ID" value="SCC61957.1"/>
    <property type="molecule type" value="Genomic_DNA"/>
</dbReference>
<dbReference type="Gene3D" id="3.20.20.300">
    <property type="entry name" value="Glycoside hydrolase, family 3, N-terminal domain"/>
    <property type="match status" value="1"/>
</dbReference>
<dbReference type="NCBIfam" id="NF011678">
    <property type="entry name" value="PRK15098.1"/>
    <property type="match status" value="1"/>
</dbReference>
<dbReference type="STRING" id="1335309.GA0116948_11956"/>
<evidence type="ECO:0000256" key="5">
    <source>
        <dbReference type="ARBA" id="ARBA00022729"/>
    </source>
</evidence>
<name>A0A1C4G173_9BACT</name>
<evidence type="ECO:0000256" key="7">
    <source>
        <dbReference type="ARBA" id="ARBA00022801"/>
    </source>
</evidence>
<dbReference type="PANTHER" id="PTHR30620">
    <property type="entry name" value="PERIPLASMIC BETA-GLUCOSIDASE-RELATED"/>
    <property type="match status" value="1"/>
</dbReference>
<protein>
    <recommendedName>
        <fullName evidence="9">Periplasmic beta-glucosidase</fullName>
        <ecNumber evidence="4">3.2.1.21</ecNumber>
    </recommendedName>
</protein>
<gene>
    <name evidence="13" type="ORF">GA0116948_11956</name>
</gene>
<dbReference type="SUPFAM" id="SSF52279">
    <property type="entry name" value="Beta-D-glucan exohydrolase, C-terminal domain"/>
    <property type="match status" value="1"/>
</dbReference>
<comment type="subcellular location">
    <subcellularLocation>
        <location evidence="2">Periplasm</location>
    </subcellularLocation>
</comment>
<sequence length="778" mass="85003">MMKLSPTLYAGLIAISLCWSMPAMAQLPKTKIINTNARMRGTPDYAGMNTFVSNLLAKMTLEEKLGQLNLLTSDMDVTGPSIRASYKQDILAGRCGNIFNAYTPQYTRQLQELAMQTRLKIPLLFGFDVIHGHKTIFPIPLGEACSWDMALLEKSAHIAATEAAADGLHWTYSPMVDIARDPRWGRVSEGVGEDTWYGVQVAKAKVKGYQGTTLGANDAVLACVKHFALYGAVEAGRDYNTVDMSRRMMYQYYLPPYKAAVDAGVASVMTSFNEVDGIPATANKWLMTDLLRNEWGFKGFVVTDYTAINEMLNHGVGKNNYDVGGLALNAGVDMDMQGSVYISEGKKLLDDKKISLAQINTAVTRVLEAKYKLGLFSDPYKFSDSLRAQKEIMSTANLEAARNIAKHAIVLLKNEQQILPLKKSGTIAVVGPLADDQRDMIGSWSAAGDWHKAVSILDGIKAQAGNATVLYAKGANVLSDTVLIKKLNATGGNIVLDDRTPNALIAEAVATAQKADVVVLALGETCGMSGEAASRSNLDIPDNQRPLLEALLKTGKPLVLLLSNGHPLTLTWEDAHVPAILETWFLGTEAGHAIADVLFGAYNPSGKLTMSFPRVVGQIPVYYNHKNTGRPFNDANKYSSKYLDVANDPLYPFGYGLSYTKFDYSNLKVDAAQLVPGKSLNVSVTVTNSGNFDGEEVVQLYLRDLVGSVTRPVKELKGFRKLLLHKGESQTLHFTITPEDLKFYDKDMHWTSEPGDFTVFVGGNSRDVLSADFTLLEK</sequence>
<dbReference type="EC" id="3.2.1.21" evidence="4"/>
<evidence type="ECO:0000256" key="3">
    <source>
        <dbReference type="ARBA" id="ARBA00005336"/>
    </source>
</evidence>
<dbReference type="Gene3D" id="2.60.40.10">
    <property type="entry name" value="Immunoglobulins"/>
    <property type="match status" value="1"/>
</dbReference>
<dbReference type="FunFam" id="3.20.20.300:FF:000005">
    <property type="entry name" value="Periplasmic beta-glucosidase"/>
    <property type="match status" value="1"/>
</dbReference>
<dbReference type="FunFam" id="3.40.50.1700:FF:000004">
    <property type="entry name" value="Periplasmic beta-glucosidase"/>
    <property type="match status" value="1"/>
</dbReference>
<keyword evidence="14" id="KW-1185">Reference proteome</keyword>
<evidence type="ECO:0000256" key="1">
    <source>
        <dbReference type="ARBA" id="ARBA00000448"/>
    </source>
</evidence>
<dbReference type="PRINTS" id="PR00133">
    <property type="entry name" value="GLHYDRLASE3"/>
</dbReference>
<evidence type="ECO:0000313" key="14">
    <source>
        <dbReference type="Proteomes" id="UP000242818"/>
    </source>
</evidence>
<dbReference type="InterPro" id="IPR017853">
    <property type="entry name" value="GH"/>
</dbReference>
<evidence type="ECO:0000259" key="12">
    <source>
        <dbReference type="SMART" id="SM01217"/>
    </source>
</evidence>
<dbReference type="PANTHER" id="PTHR30620:SF16">
    <property type="entry name" value="LYSOSOMAL BETA GLUCOSIDASE"/>
    <property type="match status" value="1"/>
</dbReference>
<dbReference type="Pfam" id="PF14310">
    <property type="entry name" value="Fn3-like"/>
    <property type="match status" value="1"/>
</dbReference>
<feature type="chain" id="PRO_5008692208" description="Periplasmic beta-glucosidase" evidence="11">
    <location>
        <begin position="26"/>
        <end position="778"/>
    </location>
</feature>
<dbReference type="InterPro" id="IPR036962">
    <property type="entry name" value="Glyco_hydro_3_N_sf"/>
</dbReference>
<evidence type="ECO:0000256" key="9">
    <source>
        <dbReference type="ARBA" id="ARBA00067498"/>
    </source>
</evidence>
<evidence type="ECO:0000256" key="8">
    <source>
        <dbReference type="ARBA" id="ARBA00023295"/>
    </source>
</evidence>
<dbReference type="InterPro" id="IPR026891">
    <property type="entry name" value="Fn3-like"/>
</dbReference>
<keyword evidence="5 11" id="KW-0732">Signal</keyword>
<dbReference type="Pfam" id="PF00933">
    <property type="entry name" value="Glyco_hydro_3"/>
    <property type="match status" value="1"/>
</dbReference>
<dbReference type="Pfam" id="PF01915">
    <property type="entry name" value="Glyco_hydro_3_C"/>
    <property type="match status" value="1"/>
</dbReference>
<feature type="signal peptide" evidence="11">
    <location>
        <begin position="1"/>
        <end position="25"/>
    </location>
</feature>
<proteinExistence type="inferred from homology"/>
<dbReference type="AlphaFoldDB" id="A0A1C4G173"/>
<dbReference type="InterPro" id="IPR036881">
    <property type="entry name" value="Glyco_hydro_3_C_sf"/>
</dbReference>
<dbReference type="Proteomes" id="UP000242818">
    <property type="component" value="Unassembled WGS sequence"/>
</dbReference>
<dbReference type="Gene3D" id="3.40.50.1700">
    <property type="entry name" value="Glycoside hydrolase family 3 C-terminal domain"/>
    <property type="match status" value="1"/>
</dbReference>
<dbReference type="InterPro" id="IPR051915">
    <property type="entry name" value="Cellulose_Degrad_GH3"/>
</dbReference>
<keyword evidence="6" id="KW-0574">Periplasm</keyword>
<dbReference type="GO" id="GO:0009251">
    <property type="term" value="P:glucan catabolic process"/>
    <property type="evidence" value="ECO:0007669"/>
    <property type="project" value="TreeGrafter"/>
</dbReference>
<dbReference type="GO" id="GO:0008422">
    <property type="term" value="F:beta-glucosidase activity"/>
    <property type="evidence" value="ECO:0007669"/>
    <property type="project" value="UniProtKB-EC"/>
</dbReference>
<dbReference type="InterPro" id="IPR019800">
    <property type="entry name" value="Glyco_hydro_3_AS"/>
</dbReference>
<evidence type="ECO:0000256" key="10">
    <source>
        <dbReference type="RuleBase" id="RU361161"/>
    </source>
</evidence>
<dbReference type="RefSeq" id="WP_240619265.1">
    <property type="nucleotide sequence ID" value="NZ_FMAR01000019.1"/>
</dbReference>
<evidence type="ECO:0000256" key="4">
    <source>
        <dbReference type="ARBA" id="ARBA00012744"/>
    </source>
</evidence>
<comment type="similarity">
    <text evidence="3 10">Belongs to the glycosyl hydrolase 3 family.</text>
</comment>
<dbReference type="InterPro" id="IPR002772">
    <property type="entry name" value="Glyco_hydro_3_C"/>
</dbReference>
<dbReference type="PROSITE" id="PS00775">
    <property type="entry name" value="GLYCOSYL_HYDROL_F3"/>
    <property type="match status" value="1"/>
</dbReference>
<evidence type="ECO:0000256" key="2">
    <source>
        <dbReference type="ARBA" id="ARBA00004418"/>
    </source>
</evidence>
<dbReference type="FunFam" id="2.60.40.10:FF:000495">
    <property type="entry name" value="Periplasmic beta-glucosidase"/>
    <property type="match status" value="1"/>
</dbReference>
<evidence type="ECO:0000256" key="6">
    <source>
        <dbReference type="ARBA" id="ARBA00022764"/>
    </source>
</evidence>
<keyword evidence="8 10" id="KW-0326">Glycosidase</keyword>
<organism evidence="13 14">
    <name type="scientific">Chitinophaga costaii</name>
    <dbReference type="NCBI Taxonomy" id="1335309"/>
    <lineage>
        <taxon>Bacteria</taxon>
        <taxon>Pseudomonadati</taxon>
        <taxon>Bacteroidota</taxon>
        <taxon>Chitinophagia</taxon>
        <taxon>Chitinophagales</taxon>
        <taxon>Chitinophagaceae</taxon>
        <taxon>Chitinophaga</taxon>
    </lineage>
</organism>
<dbReference type="GO" id="GO:0042597">
    <property type="term" value="C:periplasmic space"/>
    <property type="evidence" value="ECO:0007669"/>
    <property type="project" value="UniProtKB-SubCell"/>
</dbReference>
<dbReference type="InterPro" id="IPR001764">
    <property type="entry name" value="Glyco_hydro_3_N"/>
</dbReference>
<keyword evidence="7 10" id="KW-0378">Hydrolase</keyword>
<dbReference type="InterPro" id="IPR013783">
    <property type="entry name" value="Ig-like_fold"/>
</dbReference>
<reference evidence="13 14" key="1">
    <citation type="submission" date="2016-08" db="EMBL/GenBank/DDBJ databases">
        <authorList>
            <person name="Seilhamer J.J."/>
        </authorList>
    </citation>
    <scope>NUCLEOTIDE SEQUENCE [LARGE SCALE GENOMIC DNA]</scope>
    <source>
        <strain evidence="13 14">A37T2</strain>
    </source>
</reference>
<accession>A0A1C4G173</accession>
<feature type="domain" description="Fibronectin type III-like" evidence="12">
    <location>
        <begin position="696"/>
        <end position="765"/>
    </location>
</feature>
<dbReference type="SMART" id="SM01217">
    <property type="entry name" value="Fn3_like"/>
    <property type="match status" value="1"/>
</dbReference>
<comment type="catalytic activity">
    <reaction evidence="1">
        <text>Hydrolysis of terminal, non-reducing beta-D-glucosyl residues with release of beta-D-glucose.</text>
        <dbReference type="EC" id="3.2.1.21"/>
    </reaction>
</comment>